<evidence type="ECO:0000256" key="1">
    <source>
        <dbReference type="SAM" id="MobiDB-lite"/>
    </source>
</evidence>
<dbReference type="GeneID" id="72071255"/>
<name>A0A9Q8VG54_9HYPO</name>
<dbReference type="OrthoDB" id="1045822at2759"/>
<proteinExistence type="predicted"/>
<dbReference type="AlphaFoldDB" id="A0A9Q8VG54"/>
<dbReference type="RefSeq" id="XP_047846973.1">
    <property type="nucleotide sequence ID" value="XM_047990963.1"/>
</dbReference>
<reference evidence="2" key="1">
    <citation type="submission" date="2021-11" db="EMBL/GenBank/DDBJ databases">
        <title>Purpureocillium_takamizusanense_genome.</title>
        <authorList>
            <person name="Nguyen N.-H."/>
        </authorList>
    </citation>
    <scope>NUCLEOTIDE SEQUENCE</scope>
    <source>
        <strain evidence="2">PT3</strain>
    </source>
</reference>
<gene>
    <name evidence="2" type="ORF">JDV02_009310</name>
</gene>
<feature type="compositionally biased region" description="Low complexity" evidence="1">
    <location>
        <begin position="146"/>
        <end position="168"/>
    </location>
</feature>
<sequence length="176" mass="19652">MAHQHQQAAAAGEWSHSLFDCSPCSLCLLGCCLPCIPFGRSIERMKDPSQEKPDMVNTECVLFGLIELFTGCACVYNLLRRGEMRQTYGIKGNGCTDCLTSCCCLCCAVIQQEKESQVRAPLMRQPITQGYQGQKEGMTMPAPAYHQQQHQPMEHGQQPIQPVQQPYPHEGYPSKQ</sequence>
<organism evidence="2 3">
    <name type="scientific">Purpureocillium takamizusanense</name>
    <dbReference type="NCBI Taxonomy" id="2060973"/>
    <lineage>
        <taxon>Eukaryota</taxon>
        <taxon>Fungi</taxon>
        <taxon>Dikarya</taxon>
        <taxon>Ascomycota</taxon>
        <taxon>Pezizomycotina</taxon>
        <taxon>Sordariomycetes</taxon>
        <taxon>Hypocreomycetidae</taxon>
        <taxon>Hypocreales</taxon>
        <taxon>Ophiocordycipitaceae</taxon>
        <taxon>Purpureocillium</taxon>
    </lineage>
</organism>
<dbReference type="NCBIfam" id="TIGR01571">
    <property type="entry name" value="A_thal_Cys_rich"/>
    <property type="match status" value="1"/>
</dbReference>
<dbReference type="PANTHER" id="PTHR15907">
    <property type="entry name" value="DUF614 FAMILY PROTEIN-RELATED"/>
    <property type="match status" value="1"/>
</dbReference>
<protein>
    <submittedName>
        <fullName evidence="2">Uncharacterized protein</fullName>
    </submittedName>
</protein>
<keyword evidence="3" id="KW-1185">Reference proteome</keyword>
<dbReference type="EMBL" id="CP086362">
    <property type="protein sequence ID" value="UNI23492.1"/>
    <property type="molecule type" value="Genomic_DNA"/>
</dbReference>
<dbReference type="KEGG" id="ptkz:JDV02_009310"/>
<dbReference type="InterPro" id="IPR006461">
    <property type="entry name" value="PLAC_motif_containing"/>
</dbReference>
<dbReference type="Pfam" id="PF04749">
    <property type="entry name" value="PLAC8"/>
    <property type="match status" value="1"/>
</dbReference>
<accession>A0A9Q8VG54</accession>
<evidence type="ECO:0000313" key="2">
    <source>
        <dbReference type="EMBL" id="UNI23492.1"/>
    </source>
</evidence>
<dbReference type="Proteomes" id="UP000829364">
    <property type="component" value="Chromosome 9"/>
</dbReference>
<feature type="region of interest" description="Disordered" evidence="1">
    <location>
        <begin position="133"/>
        <end position="176"/>
    </location>
</feature>
<evidence type="ECO:0000313" key="3">
    <source>
        <dbReference type="Proteomes" id="UP000829364"/>
    </source>
</evidence>